<dbReference type="InterPro" id="IPR012854">
    <property type="entry name" value="Cu_amine_oxidase-like_N"/>
</dbReference>
<evidence type="ECO:0000259" key="2">
    <source>
        <dbReference type="Pfam" id="PF07833"/>
    </source>
</evidence>
<dbReference type="Pfam" id="PF07833">
    <property type="entry name" value="Cu_amine_oxidN1"/>
    <property type="match status" value="1"/>
</dbReference>
<evidence type="ECO:0000256" key="1">
    <source>
        <dbReference type="SAM" id="SignalP"/>
    </source>
</evidence>
<dbReference type="OrthoDB" id="25008at2"/>
<organism evidence="3">
    <name type="scientific">Tepidanaerobacter syntrophicus</name>
    <dbReference type="NCBI Taxonomy" id="224999"/>
    <lineage>
        <taxon>Bacteria</taxon>
        <taxon>Bacillati</taxon>
        <taxon>Bacillota</taxon>
        <taxon>Clostridia</taxon>
        <taxon>Thermosediminibacterales</taxon>
        <taxon>Tepidanaerobacteraceae</taxon>
        <taxon>Tepidanaerobacter</taxon>
    </lineage>
</organism>
<feature type="domain" description="Copper amine oxidase-like N-terminal" evidence="2">
    <location>
        <begin position="226"/>
        <end position="314"/>
    </location>
</feature>
<gene>
    <name evidence="3" type="ORF">TSYNT_7501</name>
</gene>
<protein>
    <submittedName>
        <fullName evidence="3">Copper amine oxidase N-terminal domain-containing protein</fullName>
    </submittedName>
</protein>
<evidence type="ECO:0000313" key="4">
    <source>
        <dbReference type="Proteomes" id="UP000062160"/>
    </source>
</evidence>
<dbReference type="SUPFAM" id="SSF55383">
    <property type="entry name" value="Copper amine oxidase, domain N"/>
    <property type="match status" value="1"/>
</dbReference>
<feature type="chain" id="PRO_5006865004" evidence="1">
    <location>
        <begin position="26"/>
        <end position="333"/>
    </location>
</feature>
<keyword evidence="1" id="KW-0732">Signal</keyword>
<dbReference type="STRING" id="224999.GCA_001485475_01492"/>
<dbReference type="RefSeq" id="WP_059032853.1">
    <property type="nucleotide sequence ID" value="NZ_BSDN01000011.1"/>
</dbReference>
<name>A0A0U9HMC0_9FIRM</name>
<evidence type="ECO:0000313" key="3">
    <source>
        <dbReference type="EMBL" id="GAQ25475.1"/>
    </source>
</evidence>
<dbReference type="EMBL" id="DF977001">
    <property type="protein sequence ID" value="GAQ25475.1"/>
    <property type="molecule type" value="Genomic_DNA"/>
</dbReference>
<reference evidence="3" key="1">
    <citation type="journal article" date="2016" name="Genome Announc.">
        <title>Draft Genome Sequence of the Syntrophic Lactate-Degrading Bacterium Tepidanaerobacter syntrophicus JLT.</title>
        <authorList>
            <person name="Matsuura N."/>
            <person name="Ohashi A."/>
            <person name="Tourlousse D.M."/>
            <person name="Sekiguchi Y."/>
        </authorList>
    </citation>
    <scope>NUCLEOTIDE SEQUENCE [LARGE SCALE GENOMIC DNA]</scope>
    <source>
        <strain evidence="3">JL</strain>
    </source>
</reference>
<keyword evidence="4" id="KW-1185">Reference proteome</keyword>
<dbReference type="AlphaFoldDB" id="A0A0U9HMC0"/>
<proteinExistence type="predicted"/>
<dbReference type="Gene3D" id="3.30.457.10">
    <property type="entry name" value="Copper amine oxidase-like, N-terminal domain"/>
    <property type="match status" value="1"/>
</dbReference>
<dbReference type="InterPro" id="IPR036582">
    <property type="entry name" value="Mao_N_sf"/>
</dbReference>
<sequence>MKFKKLSAVILSAVFIFSLGGTAFALDQMSIPNEIIDEQETNTSEPCEELRICYKAFTGVVKEIKDRENNEGSKMIFVENEEGAPAYVIISHDTYILENAEIKIGDTISAYYDTRKPMIMIYPPQYAAEVVVIESPDRNVKFDIFDENLTSSDNQLKLNISDETEIVFYDGTPYEGELAGKRLVVIYTISTKSIPAQTTPEKVIVLPDKIEDMVGYDVSSAEIIVEDKKIEAPPAYEKEGTVMVPLRAIAEALGYEVLWHNETQSVSLGQDIQLTIGKNEYIADKDIIKLERAPELCNEKTFVPLSFFRKVVKMNNAYLFEGQIVIDNNEVME</sequence>
<accession>A0A0U9HMC0</accession>
<feature type="signal peptide" evidence="1">
    <location>
        <begin position="1"/>
        <end position="25"/>
    </location>
</feature>
<dbReference type="Proteomes" id="UP000062160">
    <property type="component" value="Unassembled WGS sequence"/>
</dbReference>